<comment type="caution">
    <text evidence="12">The sequence shown here is derived from an EMBL/GenBank/DDBJ whole genome shotgun (WGS) entry which is preliminary data.</text>
</comment>
<evidence type="ECO:0000256" key="8">
    <source>
        <dbReference type="ARBA" id="ARBA00038369"/>
    </source>
</evidence>
<evidence type="ECO:0000313" key="12">
    <source>
        <dbReference type="EMBL" id="PWB85120.1"/>
    </source>
</evidence>
<keyword evidence="5" id="KW-0560">Oxidoreductase</keyword>
<comment type="similarity">
    <text evidence="8">Belongs to the FrhB family.</text>
</comment>
<feature type="domain" description="4Fe-4S ferredoxin-type" evidence="11">
    <location>
        <begin position="338"/>
        <end position="368"/>
    </location>
</feature>
<keyword evidence="13" id="KW-1185">Reference proteome</keyword>
<evidence type="ECO:0000256" key="9">
    <source>
        <dbReference type="ARBA" id="ARBA00047971"/>
    </source>
</evidence>
<keyword evidence="6" id="KW-0408">Iron</keyword>
<dbReference type="Gene3D" id="1.10.1060.10">
    <property type="entry name" value="Alpha-helical ferredoxin"/>
    <property type="match status" value="1"/>
</dbReference>
<sequence>MAVNVDDMYYAYSANSDIASKGEYGGVVTTIMKYLLENNIVDAIVAVEEGVDIYDAVPCLITDPEDVIKSAGSIHCGTLNLAKFVSKYLDGCRDMKIAVTCKPCDAMTMRELMKKGKIIEDNVIMIGVNCGGTMSPVPTMKMIEEVYELDPKDVVKEEIAKGKLIMETKDGEEKAISIDELEEDGMGRRENCQRCELKIPSNADLALGNWGVIGPLAGKATFVEVFSERGADVLDKVIEAGVINTEEPIEKGITIRENINNIMLKNSAKKKAADIEGTTGDIIDVFHAYQDEFSKCMKCYGCREACPLCFCEDCCLEAEGPEWVPGGYTPAAPFFHLTRMVHMVDACTNCGQCSEVCPSEIPVSKVWATVNNKVKEVYGYMSGFDTGEPIPFTEYPKKDNVHK</sequence>
<dbReference type="Pfam" id="PF04432">
    <property type="entry name" value="FrhB_FdhB_C"/>
    <property type="match status" value="1"/>
</dbReference>
<dbReference type="InterPro" id="IPR007516">
    <property type="entry name" value="Co_F420_Hydgase/DH_bsu_N"/>
</dbReference>
<dbReference type="EC" id="1.17.98.3" evidence="10"/>
<dbReference type="InterPro" id="IPR007525">
    <property type="entry name" value="FrhB_FdhB_C"/>
</dbReference>
<name>A0A2U1S693_9EURY</name>
<organism evidence="12 13">
    <name type="scientific">Methanobrevibacter woesei</name>
    <dbReference type="NCBI Taxonomy" id="190976"/>
    <lineage>
        <taxon>Archaea</taxon>
        <taxon>Methanobacteriati</taxon>
        <taxon>Methanobacteriota</taxon>
        <taxon>Methanomada group</taxon>
        <taxon>Methanobacteria</taxon>
        <taxon>Methanobacteriales</taxon>
        <taxon>Methanobacteriaceae</taxon>
        <taxon>Methanobrevibacter</taxon>
    </lineage>
</organism>
<comment type="cofactor">
    <cofactor evidence="2">
        <name>FAD</name>
        <dbReference type="ChEBI" id="CHEBI:57692"/>
    </cofactor>
</comment>
<dbReference type="PROSITE" id="PS51379">
    <property type="entry name" value="4FE4S_FER_2"/>
    <property type="match status" value="1"/>
</dbReference>
<evidence type="ECO:0000256" key="2">
    <source>
        <dbReference type="ARBA" id="ARBA00001974"/>
    </source>
</evidence>
<keyword evidence="4" id="KW-0862">Zinc</keyword>
<dbReference type="Proteomes" id="UP000245577">
    <property type="component" value="Unassembled WGS sequence"/>
</dbReference>
<keyword evidence="7" id="KW-0411">Iron-sulfur</keyword>
<dbReference type="EMBL" id="MZGU01000006">
    <property type="protein sequence ID" value="PWB85120.1"/>
    <property type="molecule type" value="Genomic_DNA"/>
</dbReference>
<evidence type="ECO:0000256" key="10">
    <source>
        <dbReference type="ARBA" id="ARBA00049724"/>
    </source>
</evidence>
<dbReference type="PANTHER" id="PTHR31332:SF6">
    <property type="entry name" value="FORMATE DEHYDROGENASE SUBUNIT BETA"/>
    <property type="match status" value="1"/>
</dbReference>
<dbReference type="InterPro" id="IPR017896">
    <property type="entry name" value="4Fe4S_Fe-S-bd"/>
</dbReference>
<gene>
    <name evidence="12" type="ORF">MBBWO_14340</name>
</gene>
<dbReference type="InterPro" id="IPR045220">
    <property type="entry name" value="FRHB/FDHB/HCAR-like"/>
</dbReference>
<dbReference type="InterPro" id="IPR017900">
    <property type="entry name" value="4Fe4S_Fe_S_CS"/>
</dbReference>
<dbReference type="GO" id="GO:0046872">
    <property type="term" value="F:metal ion binding"/>
    <property type="evidence" value="ECO:0007669"/>
    <property type="project" value="UniProtKB-KW"/>
</dbReference>
<evidence type="ECO:0000313" key="13">
    <source>
        <dbReference type="Proteomes" id="UP000245577"/>
    </source>
</evidence>
<dbReference type="OrthoDB" id="35334at2157"/>
<dbReference type="PANTHER" id="PTHR31332">
    <property type="entry name" value="7-HYDROXYMETHYL CHLOROPHYLL A REDUCTASE, CHLOROPLASTIC"/>
    <property type="match status" value="1"/>
</dbReference>
<protein>
    <recommendedName>
        <fullName evidence="10">formate dehydrogenase (coenzyme F420)</fullName>
        <ecNumber evidence="10">1.17.98.3</ecNumber>
    </recommendedName>
</protein>
<evidence type="ECO:0000256" key="4">
    <source>
        <dbReference type="ARBA" id="ARBA00022833"/>
    </source>
</evidence>
<keyword evidence="3" id="KW-0479">Metal-binding</keyword>
<dbReference type="GO" id="GO:0043794">
    <property type="term" value="F:formate dehydrogenase (coenzyme F420) activity"/>
    <property type="evidence" value="ECO:0007669"/>
    <property type="project" value="UniProtKB-EC"/>
</dbReference>
<dbReference type="Pfam" id="PF00037">
    <property type="entry name" value="Fer4"/>
    <property type="match status" value="1"/>
</dbReference>
<accession>A0A2U1S693</accession>
<dbReference type="PROSITE" id="PS00198">
    <property type="entry name" value="4FE4S_FER_1"/>
    <property type="match status" value="2"/>
</dbReference>
<evidence type="ECO:0000256" key="5">
    <source>
        <dbReference type="ARBA" id="ARBA00023002"/>
    </source>
</evidence>
<reference evidence="12 13" key="1">
    <citation type="submission" date="2017-03" db="EMBL/GenBank/DDBJ databases">
        <title>Genome sequence of Methanobrevibacter wosei.</title>
        <authorList>
            <person name="Poehlein A."/>
            <person name="Seedorf H."/>
            <person name="Daniel R."/>
        </authorList>
    </citation>
    <scope>NUCLEOTIDE SEQUENCE [LARGE SCALE GENOMIC DNA]</scope>
    <source>
        <strain evidence="12 13">DSM 11979</strain>
    </source>
</reference>
<dbReference type="InterPro" id="IPR009051">
    <property type="entry name" value="Helical_ferredxn"/>
</dbReference>
<proteinExistence type="inferred from homology"/>
<dbReference type="RefSeq" id="WP_116670211.1">
    <property type="nucleotide sequence ID" value="NZ_MZGU01000006.1"/>
</dbReference>
<evidence type="ECO:0000256" key="6">
    <source>
        <dbReference type="ARBA" id="ARBA00023004"/>
    </source>
</evidence>
<dbReference type="GO" id="GO:0051536">
    <property type="term" value="F:iron-sulfur cluster binding"/>
    <property type="evidence" value="ECO:0007669"/>
    <property type="project" value="UniProtKB-KW"/>
</dbReference>
<dbReference type="Pfam" id="PF04422">
    <property type="entry name" value="FrhB_FdhB_N"/>
    <property type="match status" value="1"/>
</dbReference>
<evidence type="ECO:0000256" key="7">
    <source>
        <dbReference type="ARBA" id="ARBA00023014"/>
    </source>
</evidence>
<evidence type="ECO:0000256" key="3">
    <source>
        <dbReference type="ARBA" id="ARBA00022723"/>
    </source>
</evidence>
<evidence type="ECO:0000259" key="11">
    <source>
        <dbReference type="PROSITE" id="PS51379"/>
    </source>
</evidence>
<evidence type="ECO:0000256" key="1">
    <source>
        <dbReference type="ARBA" id="ARBA00001947"/>
    </source>
</evidence>
<dbReference type="SUPFAM" id="SSF46548">
    <property type="entry name" value="alpha-helical ferredoxin"/>
    <property type="match status" value="1"/>
</dbReference>
<dbReference type="AlphaFoldDB" id="A0A2U1S693"/>
<comment type="catalytic activity">
    <reaction evidence="9">
        <text>oxidized coenzyme F420-(gamma-L-Glu)(n) + formate + 2 H(+) = reduced coenzyme F420-(gamma-L-Glu)(n) + CO2</text>
        <dbReference type="Rhea" id="RHEA:42764"/>
        <dbReference type="Rhea" id="RHEA-COMP:12939"/>
        <dbReference type="Rhea" id="RHEA-COMP:14378"/>
        <dbReference type="ChEBI" id="CHEBI:15378"/>
        <dbReference type="ChEBI" id="CHEBI:15740"/>
        <dbReference type="ChEBI" id="CHEBI:16526"/>
        <dbReference type="ChEBI" id="CHEBI:133980"/>
        <dbReference type="ChEBI" id="CHEBI:139511"/>
        <dbReference type="EC" id="1.17.98.3"/>
    </reaction>
</comment>
<dbReference type="GO" id="GO:0052592">
    <property type="term" value="F:oxidoreductase activity, acting on CH or CH2 groups, with an iron-sulfur protein as acceptor"/>
    <property type="evidence" value="ECO:0007669"/>
    <property type="project" value="TreeGrafter"/>
</dbReference>
<comment type="cofactor">
    <cofactor evidence="1">
        <name>Zn(2+)</name>
        <dbReference type="ChEBI" id="CHEBI:29105"/>
    </cofactor>
</comment>